<dbReference type="Pfam" id="PF07475">
    <property type="entry name" value="Hpr_kinase_C"/>
    <property type="match status" value="1"/>
</dbReference>
<sequence length="320" mass="35062">MYVDQRTVYEAFGLIIDSSLPLPELRLSAAAPAESDVRVKVTDWEDPLWDGFPSAGPCHEAQQEVFKLQIPGAARFGVIKGKEILVAPAPDEDPDKTRLYILGTCLGVILMQRHLLPLHGSAIAVEGRAYAFVGDSGAGKSTLAQALIQAGHGLVSDDVIAVHWSADGMPYAEPAYPQQKLWEESLTAFGQETASLRSVFSRESKYAVPAAAFYEQRLPLAGIFELVPDSGGDTRLVQIPRLQGIHTIMRHTYRSRLITKLGKDQWHFGTSARLAGAIPVLQLHRGLNGFTADRMKHLVLQHIEQGKGNDIHEDRTTAGR</sequence>
<dbReference type="SUPFAM" id="SSF53795">
    <property type="entry name" value="PEP carboxykinase-like"/>
    <property type="match status" value="1"/>
</dbReference>
<comment type="caution">
    <text evidence="2">The sequence shown here is derived from an EMBL/GenBank/DDBJ whole genome shotgun (WGS) entry which is preliminary data.</text>
</comment>
<dbReference type="InterPro" id="IPR011104">
    <property type="entry name" value="Hpr_kin/Pase_C"/>
</dbReference>
<accession>A0ABT9CD95</accession>
<proteinExistence type="predicted"/>
<name>A0ABT9CD95_9BACL</name>
<protein>
    <submittedName>
        <fullName evidence="2">Aldolase</fullName>
    </submittedName>
</protein>
<dbReference type="Proteomes" id="UP001240171">
    <property type="component" value="Unassembled WGS sequence"/>
</dbReference>
<reference evidence="2 3" key="1">
    <citation type="submission" date="2023-07" db="EMBL/GenBank/DDBJ databases">
        <title>Paenibacillus sp. JX-17 nov. isolated from soil.</title>
        <authorList>
            <person name="Wan Y."/>
            <person name="Liu B."/>
        </authorList>
    </citation>
    <scope>NUCLEOTIDE SEQUENCE [LARGE SCALE GENOMIC DNA]</scope>
    <source>
        <strain evidence="2 3">JX-17</strain>
    </source>
</reference>
<evidence type="ECO:0000313" key="2">
    <source>
        <dbReference type="EMBL" id="MDO7907221.1"/>
    </source>
</evidence>
<feature type="domain" description="HPr kinase/phosphorylase C-terminal" evidence="1">
    <location>
        <begin position="118"/>
        <end position="164"/>
    </location>
</feature>
<keyword evidence="3" id="KW-1185">Reference proteome</keyword>
<dbReference type="Gene3D" id="3.40.50.300">
    <property type="entry name" value="P-loop containing nucleotide triphosphate hydrolases"/>
    <property type="match status" value="1"/>
</dbReference>
<gene>
    <name evidence="2" type="ORF">Q5741_12450</name>
</gene>
<organism evidence="2 3">
    <name type="scientific">Paenibacillus lacisoli</name>
    <dbReference type="NCBI Taxonomy" id="3064525"/>
    <lineage>
        <taxon>Bacteria</taxon>
        <taxon>Bacillati</taxon>
        <taxon>Bacillota</taxon>
        <taxon>Bacilli</taxon>
        <taxon>Bacillales</taxon>
        <taxon>Paenibacillaceae</taxon>
        <taxon>Paenibacillus</taxon>
    </lineage>
</organism>
<dbReference type="RefSeq" id="WP_305024427.1">
    <property type="nucleotide sequence ID" value="NZ_JAUQTB010000006.1"/>
</dbReference>
<dbReference type="InterPro" id="IPR027417">
    <property type="entry name" value="P-loop_NTPase"/>
</dbReference>
<evidence type="ECO:0000313" key="3">
    <source>
        <dbReference type="Proteomes" id="UP001240171"/>
    </source>
</evidence>
<dbReference type="EMBL" id="JAUQTB010000006">
    <property type="protein sequence ID" value="MDO7907221.1"/>
    <property type="molecule type" value="Genomic_DNA"/>
</dbReference>
<evidence type="ECO:0000259" key="1">
    <source>
        <dbReference type="Pfam" id="PF07475"/>
    </source>
</evidence>